<accession>D1CDX3</accession>
<dbReference type="Proteomes" id="UP000000323">
    <property type="component" value="Chromosome 1"/>
</dbReference>
<dbReference type="GO" id="GO:0055085">
    <property type="term" value="P:transmembrane transport"/>
    <property type="evidence" value="ECO:0007669"/>
    <property type="project" value="InterPro"/>
</dbReference>
<dbReference type="PANTHER" id="PTHR30193">
    <property type="entry name" value="ABC TRANSPORTER PERMEASE PROTEIN"/>
    <property type="match status" value="1"/>
</dbReference>
<feature type="domain" description="ABC transmembrane type-1" evidence="8">
    <location>
        <begin position="88"/>
        <end position="326"/>
    </location>
</feature>
<dbReference type="eggNOG" id="COG1175">
    <property type="taxonomic scope" value="Bacteria"/>
</dbReference>
<gene>
    <name evidence="9" type="ordered locus">Tter_0207</name>
</gene>
<evidence type="ECO:0000256" key="6">
    <source>
        <dbReference type="ARBA" id="ARBA00023136"/>
    </source>
</evidence>
<evidence type="ECO:0000313" key="9">
    <source>
        <dbReference type="EMBL" id="ACZ41129.1"/>
    </source>
</evidence>
<protein>
    <submittedName>
        <fullName evidence="9">Binding-protein-dependent transport systems inner membrane component</fullName>
    </submittedName>
</protein>
<comment type="subcellular location">
    <subcellularLocation>
        <location evidence="1 7">Cell membrane</location>
        <topology evidence="1 7">Multi-pass membrane protein</topology>
    </subcellularLocation>
</comment>
<dbReference type="CDD" id="cd06261">
    <property type="entry name" value="TM_PBP2"/>
    <property type="match status" value="1"/>
</dbReference>
<keyword evidence="5 7" id="KW-1133">Transmembrane helix</keyword>
<keyword evidence="10" id="KW-1185">Reference proteome</keyword>
<dbReference type="GO" id="GO:0005886">
    <property type="term" value="C:plasma membrane"/>
    <property type="evidence" value="ECO:0007669"/>
    <property type="project" value="UniProtKB-SubCell"/>
</dbReference>
<evidence type="ECO:0000256" key="7">
    <source>
        <dbReference type="RuleBase" id="RU363032"/>
    </source>
</evidence>
<name>D1CDX3_THET1</name>
<evidence type="ECO:0000256" key="3">
    <source>
        <dbReference type="ARBA" id="ARBA00022475"/>
    </source>
</evidence>
<dbReference type="InterPro" id="IPR051393">
    <property type="entry name" value="ABC_transporter_permease"/>
</dbReference>
<evidence type="ECO:0000259" key="8">
    <source>
        <dbReference type="PROSITE" id="PS50928"/>
    </source>
</evidence>
<keyword evidence="3" id="KW-1003">Cell membrane</keyword>
<dbReference type="RefSeq" id="WP_012874164.1">
    <property type="nucleotide sequence ID" value="NC_013525.1"/>
</dbReference>
<dbReference type="HOGENOM" id="CLU_016047_0_0_0"/>
<dbReference type="OrthoDB" id="9801818at2"/>
<dbReference type="PANTHER" id="PTHR30193:SF42">
    <property type="entry name" value="ABC TRANSPORTER PERMEASE PROTEIN"/>
    <property type="match status" value="1"/>
</dbReference>
<evidence type="ECO:0000256" key="5">
    <source>
        <dbReference type="ARBA" id="ARBA00022989"/>
    </source>
</evidence>
<dbReference type="KEGG" id="ttr:Tter_0207"/>
<feature type="transmembrane region" description="Helical" evidence="7">
    <location>
        <begin position="28"/>
        <end position="51"/>
    </location>
</feature>
<dbReference type="EMBL" id="CP001825">
    <property type="protein sequence ID" value="ACZ41129.1"/>
    <property type="molecule type" value="Genomic_DNA"/>
</dbReference>
<dbReference type="PROSITE" id="PS50928">
    <property type="entry name" value="ABC_TM1"/>
    <property type="match status" value="1"/>
</dbReference>
<feature type="transmembrane region" description="Helical" evidence="7">
    <location>
        <begin position="188"/>
        <end position="208"/>
    </location>
</feature>
<evidence type="ECO:0000313" key="10">
    <source>
        <dbReference type="Proteomes" id="UP000000323"/>
    </source>
</evidence>
<organism evidence="9 10">
    <name type="scientific">Thermobaculum terrenum (strain ATCC BAA-798 / CCMEE 7001 / YNP1)</name>
    <dbReference type="NCBI Taxonomy" id="525904"/>
    <lineage>
        <taxon>Bacteria</taxon>
        <taxon>Bacillati</taxon>
        <taxon>Chloroflexota</taxon>
        <taxon>Chloroflexia</taxon>
        <taxon>Candidatus Thermobaculales</taxon>
        <taxon>Candidatus Thermobaculaceae</taxon>
        <taxon>Thermobaculum</taxon>
    </lineage>
</organism>
<dbReference type="InterPro" id="IPR035906">
    <property type="entry name" value="MetI-like_sf"/>
</dbReference>
<dbReference type="SUPFAM" id="SSF161098">
    <property type="entry name" value="MetI-like"/>
    <property type="match status" value="1"/>
</dbReference>
<sequence length="335" mass="37367">MAEATTSVVEKSAERAAPKKSLQLNEKLIGILMISPSVIAIAVFVYGFIAWTGWVSLSRWRGIVADLSYAGFENYINVFKSYRFQTDIRNTIVFTLFFLLGSLVIGLLLAMLVDSRVKGESFFRTVYLFPMALSFVVTGTAWQWLFSPGTPQEPHGLNQLFHMFGLHVYQNWSTTSYVWPGGGWRPDWLRIPVGIPVAMIPVIVAAIWQMSGFTMAMYLAGLRGIPEDLKEAARVDGASEWQIFRKITLPLLQPITLSAVIVLGHISLKIFDLIITQTGGGPGFATDVPGIYMYETTFKSNKYAEGAAVAIIMLLLVSVLIIPYLIYNMRSETER</sequence>
<evidence type="ECO:0000256" key="4">
    <source>
        <dbReference type="ARBA" id="ARBA00022692"/>
    </source>
</evidence>
<reference evidence="10" key="1">
    <citation type="journal article" date="2010" name="Stand. Genomic Sci.">
        <title>Complete genome sequence of 'Thermobaculum terrenum' type strain (YNP1).</title>
        <authorList>
            <person name="Kiss H."/>
            <person name="Cleland D."/>
            <person name="Lapidus A."/>
            <person name="Lucas S."/>
            <person name="Glavina Del Rio T."/>
            <person name="Nolan M."/>
            <person name="Tice H."/>
            <person name="Han C."/>
            <person name="Goodwin L."/>
            <person name="Pitluck S."/>
            <person name="Liolios K."/>
            <person name="Ivanova N."/>
            <person name="Mavromatis K."/>
            <person name="Ovchinnikova G."/>
            <person name="Pati A."/>
            <person name="Chen A."/>
            <person name="Palaniappan K."/>
            <person name="Land M."/>
            <person name="Hauser L."/>
            <person name="Chang Y."/>
            <person name="Jeffries C."/>
            <person name="Lu M."/>
            <person name="Brettin T."/>
            <person name="Detter J."/>
            <person name="Goker M."/>
            <person name="Tindall B."/>
            <person name="Beck B."/>
            <person name="McDermott T."/>
            <person name="Woyke T."/>
            <person name="Bristow J."/>
            <person name="Eisen J."/>
            <person name="Markowitz V."/>
            <person name="Hugenholtz P."/>
            <person name="Kyrpides N."/>
            <person name="Klenk H."/>
            <person name="Cheng J."/>
        </authorList>
    </citation>
    <scope>NUCLEOTIDE SEQUENCE [LARGE SCALE GENOMIC DNA]</scope>
    <source>
        <strain evidence="10">ATCC BAA-798 / YNP1</strain>
    </source>
</reference>
<keyword evidence="6 7" id="KW-0472">Membrane</keyword>
<evidence type="ECO:0000256" key="1">
    <source>
        <dbReference type="ARBA" id="ARBA00004651"/>
    </source>
</evidence>
<feature type="transmembrane region" description="Helical" evidence="7">
    <location>
        <begin position="125"/>
        <end position="145"/>
    </location>
</feature>
<feature type="transmembrane region" description="Helical" evidence="7">
    <location>
        <begin position="251"/>
        <end position="271"/>
    </location>
</feature>
<dbReference type="InterPro" id="IPR000515">
    <property type="entry name" value="MetI-like"/>
</dbReference>
<comment type="similarity">
    <text evidence="7">Belongs to the binding-protein-dependent transport system permease family.</text>
</comment>
<dbReference type="Gene3D" id="1.10.3720.10">
    <property type="entry name" value="MetI-like"/>
    <property type="match status" value="1"/>
</dbReference>
<feature type="transmembrane region" description="Helical" evidence="7">
    <location>
        <begin position="92"/>
        <end position="113"/>
    </location>
</feature>
<proteinExistence type="inferred from homology"/>
<dbReference type="AlphaFoldDB" id="D1CDX3"/>
<keyword evidence="2 7" id="KW-0813">Transport</keyword>
<evidence type="ECO:0000256" key="2">
    <source>
        <dbReference type="ARBA" id="ARBA00022448"/>
    </source>
</evidence>
<dbReference type="STRING" id="525904.Tter_0207"/>
<keyword evidence="4 7" id="KW-0812">Transmembrane</keyword>
<dbReference type="Pfam" id="PF00528">
    <property type="entry name" value="BPD_transp_1"/>
    <property type="match status" value="1"/>
</dbReference>
<feature type="transmembrane region" description="Helical" evidence="7">
    <location>
        <begin position="307"/>
        <end position="327"/>
    </location>
</feature>